<keyword evidence="2" id="KW-1185">Reference proteome</keyword>
<evidence type="ECO:0000313" key="2">
    <source>
        <dbReference type="Proteomes" id="UP001046870"/>
    </source>
</evidence>
<evidence type="ECO:0008006" key="3">
    <source>
        <dbReference type="Google" id="ProtNLM"/>
    </source>
</evidence>
<protein>
    <recommendedName>
        <fullName evidence="3">DUF4806 domain-containing protein</fullName>
    </recommendedName>
</protein>
<dbReference type="AlphaFoldDB" id="A0A9D3Q282"/>
<accession>A0A9D3Q282</accession>
<dbReference type="PANTHER" id="PTHR34153:SF2">
    <property type="entry name" value="SI:CH211-262H13.3-RELATED"/>
    <property type="match status" value="1"/>
</dbReference>
<sequence length="159" mass="17349">MGATERNIISQLEHLKEEVAVIKQLLMSLTSRTSPAAVLPEGIHLPMGNMQDLSKVQTMLKEEACYSEVAKYLATVGGPNASANTRPILVRLLTTPLAQQLCWRGSGQKLAFGDMLVCRAVIDAVTKSSRATASEVEAAIKTWLRNARDRDGGRSRRSK</sequence>
<dbReference type="PANTHER" id="PTHR34153">
    <property type="entry name" value="SI:CH211-262H13.3-RELATED-RELATED"/>
    <property type="match status" value="1"/>
</dbReference>
<comment type="caution">
    <text evidence="1">The sequence shown here is derived from an EMBL/GenBank/DDBJ whole genome shotgun (WGS) entry which is preliminary data.</text>
</comment>
<reference evidence="1" key="1">
    <citation type="submission" date="2021-01" db="EMBL/GenBank/DDBJ databases">
        <authorList>
            <person name="Zahm M."/>
            <person name="Roques C."/>
            <person name="Cabau C."/>
            <person name="Klopp C."/>
            <person name="Donnadieu C."/>
            <person name="Jouanno E."/>
            <person name="Lampietro C."/>
            <person name="Louis A."/>
            <person name="Herpin A."/>
            <person name="Echchiki A."/>
            <person name="Berthelot C."/>
            <person name="Parey E."/>
            <person name="Roest-Crollius H."/>
            <person name="Braasch I."/>
            <person name="Postlethwait J."/>
            <person name="Bobe J."/>
            <person name="Montfort J."/>
            <person name="Bouchez O."/>
            <person name="Begum T."/>
            <person name="Mejri S."/>
            <person name="Adams A."/>
            <person name="Chen W.-J."/>
            <person name="Guiguen Y."/>
        </authorList>
    </citation>
    <scope>NUCLEOTIDE SEQUENCE</scope>
    <source>
        <strain evidence="1">YG-15Mar2019-1</strain>
        <tissue evidence="1">Brain</tissue>
    </source>
</reference>
<name>A0A9D3Q282_MEGAT</name>
<proteinExistence type="predicted"/>
<evidence type="ECO:0000313" key="1">
    <source>
        <dbReference type="EMBL" id="KAG7473622.1"/>
    </source>
</evidence>
<dbReference type="OrthoDB" id="6509905at2759"/>
<dbReference type="Proteomes" id="UP001046870">
    <property type="component" value="Chromosome 7"/>
</dbReference>
<gene>
    <name evidence="1" type="ORF">MATL_G00097780</name>
</gene>
<organism evidence="1 2">
    <name type="scientific">Megalops atlanticus</name>
    <name type="common">Tarpon</name>
    <name type="synonym">Clupea gigantea</name>
    <dbReference type="NCBI Taxonomy" id="7932"/>
    <lineage>
        <taxon>Eukaryota</taxon>
        <taxon>Metazoa</taxon>
        <taxon>Chordata</taxon>
        <taxon>Craniata</taxon>
        <taxon>Vertebrata</taxon>
        <taxon>Euteleostomi</taxon>
        <taxon>Actinopterygii</taxon>
        <taxon>Neopterygii</taxon>
        <taxon>Teleostei</taxon>
        <taxon>Elopiformes</taxon>
        <taxon>Megalopidae</taxon>
        <taxon>Megalops</taxon>
    </lineage>
</organism>
<dbReference type="EMBL" id="JAFDVH010000007">
    <property type="protein sequence ID" value="KAG7473622.1"/>
    <property type="molecule type" value="Genomic_DNA"/>
</dbReference>